<accession>A0A023G2M4</accession>
<proteinExistence type="evidence at transcript level"/>
<dbReference type="AlphaFoldDB" id="A0A023G2M4"/>
<feature type="signal peptide" evidence="1">
    <location>
        <begin position="1"/>
        <end position="25"/>
    </location>
</feature>
<dbReference type="EMBL" id="GBBM01007429">
    <property type="protein sequence ID" value="JAC27989.1"/>
    <property type="molecule type" value="mRNA"/>
</dbReference>
<organism evidence="2">
    <name type="scientific">Amblyomma triste</name>
    <name type="common">Neotropical tick</name>
    <dbReference type="NCBI Taxonomy" id="251400"/>
    <lineage>
        <taxon>Eukaryota</taxon>
        <taxon>Metazoa</taxon>
        <taxon>Ecdysozoa</taxon>
        <taxon>Arthropoda</taxon>
        <taxon>Chelicerata</taxon>
        <taxon>Arachnida</taxon>
        <taxon>Acari</taxon>
        <taxon>Parasitiformes</taxon>
        <taxon>Ixodida</taxon>
        <taxon>Ixodoidea</taxon>
        <taxon>Ixodidae</taxon>
        <taxon>Amblyomminae</taxon>
        <taxon>Amblyomma</taxon>
    </lineage>
</organism>
<reference evidence="2" key="1">
    <citation type="submission" date="2014-03" db="EMBL/GenBank/DDBJ databases">
        <title>The sialotranscriptome of Amblyomma triste, Amblyomma parvum and Amblyomma cajennense ticks, uncovered by 454-based RNA-seq.</title>
        <authorList>
            <person name="Garcia G.R."/>
            <person name="Gardinassi L.G."/>
            <person name="Ribeiro J.M."/>
            <person name="Anatriello E."/>
            <person name="Ferreira B.R."/>
            <person name="Moreira H.N."/>
            <person name="Mafra C."/>
            <person name="Olegario M.M."/>
            <person name="Szabo P.J."/>
            <person name="Miranda-Santos I.K."/>
            <person name="Maruyama S.R."/>
        </authorList>
    </citation>
    <scope>NUCLEOTIDE SEQUENCE</scope>
    <source>
        <strain evidence="2">Mato Grasso do Sul</strain>
        <tissue evidence="2">Salivary glands</tissue>
    </source>
</reference>
<name>A0A023G2M4_AMBTT</name>
<evidence type="ECO:0000256" key="1">
    <source>
        <dbReference type="SAM" id="SignalP"/>
    </source>
</evidence>
<protein>
    <submittedName>
        <fullName evidence="2">Putative secreted protein</fullName>
    </submittedName>
</protein>
<keyword evidence="1" id="KW-0732">Signal</keyword>
<feature type="non-terminal residue" evidence="2">
    <location>
        <position position="1"/>
    </location>
</feature>
<evidence type="ECO:0000313" key="2">
    <source>
        <dbReference type="EMBL" id="JAC27989.1"/>
    </source>
</evidence>
<feature type="chain" id="PRO_5001516123" evidence="1">
    <location>
        <begin position="26"/>
        <end position="167"/>
    </location>
</feature>
<sequence>IMISHILLTMLSILVVFIGVLPVDCGRQNSEVNQALACGKYTTMIRGVAHYGTCKCKKQNHPDGTKCVKKDTSPDDEEKWRVGTCKTGVCQLKQLTQDCKNVPKIPSGNARPFGCAFFCDPANGKYAFFPVGTKCVHKKPPRQYLNGTCQQSGKKVICSEVKLPPAC</sequence>